<dbReference type="Proteomes" id="UP000246352">
    <property type="component" value="Unassembled WGS sequence"/>
</dbReference>
<name>A0A317PUZ2_9HYPH</name>
<keyword evidence="1" id="KW-0472">Membrane</keyword>
<protein>
    <submittedName>
        <fullName evidence="2">Anti-sigma factor RsiW</fullName>
    </submittedName>
</protein>
<evidence type="ECO:0000313" key="2">
    <source>
        <dbReference type="EMBL" id="PWW04505.1"/>
    </source>
</evidence>
<accession>A0A317PUZ2</accession>
<evidence type="ECO:0000256" key="1">
    <source>
        <dbReference type="SAM" id="Phobius"/>
    </source>
</evidence>
<dbReference type="EMBL" id="QGTR01000001">
    <property type="protein sequence ID" value="PWW04505.1"/>
    <property type="molecule type" value="Genomic_DNA"/>
</dbReference>
<gene>
    <name evidence="2" type="ORF">DFR52_1011204</name>
</gene>
<dbReference type="AlphaFoldDB" id="A0A317PUZ2"/>
<dbReference type="OrthoDB" id="7187254at2"/>
<evidence type="ECO:0000313" key="3">
    <source>
        <dbReference type="Proteomes" id="UP000246352"/>
    </source>
</evidence>
<proteinExistence type="predicted"/>
<organism evidence="2 3">
    <name type="scientific">Hoeflea marina</name>
    <dbReference type="NCBI Taxonomy" id="274592"/>
    <lineage>
        <taxon>Bacteria</taxon>
        <taxon>Pseudomonadati</taxon>
        <taxon>Pseudomonadota</taxon>
        <taxon>Alphaproteobacteria</taxon>
        <taxon>Hyphomicrobiales</taxon>
        <taxon>Rhizobiaceae</taxon>
        <taxon>Hoeflea</taxon>
    </lineage>
</organism>
<keyword evidence="1" id="KW-1133">Transmembrane helix</keyword>
<comment type="caution">
    <text evidence="2">The sequence shown here is derived from an EMBL/GenBank/DDBJ whole genome shotgun (WGS) entry which is preliminary data.</text>
</comment>
<sequence length="258" mass="26928">MTDLSIRLSAYLDGELTDADALAIEALLESDPELRAELDALMAADASAQAQFDSLLAEPVPLALAQRIKSAAAGVSAKPAQRRPVWGALAAGLLLFIAGGASGYLIYDRAAPGTEVARAGWLNDIADYHAIYSGQKRHLVEVAANESDHIKTWLGSTVGVPFSIPDLSAFGLTFEGGRLLVANGRPVAQLMYRQADGAVVALCFQSSTGAASAPGFKAQTIKGFDLVSWKAGAASYVVIGPEGRRDLTDIAALASKEV</sequence>
<keyword evidence="3" id="KW-1185">Reference proteome</keyword>
<dbReference type="RefSeq" id="WP_110030933.1">
    <property type="nucleotide sequence ID" value="NZ_QGTR01000001.1"/>
</dbReference>
<keyword evidence="1" id="KW-0812">Transmembrane</keyword>
<feature type="transmembrane region" description="Helical" evidence="1">
    <location>
        <begin position="85"/>
        <end position="107"/>
    </location>
</feature>
<reference evidence="2 3" key="1">
    <citation type="submission" date="2018-05" db="EMBL/GenBank/DDBJ databases">
        <title>Genomic Encyclopedia of Type Strains, Phase IV (KMG-IV): sequencing the most valuable type-strain genomes for metagenomic binning, comparative biology and taxonomic classification.</title>
        <authorList>
            <person name="Goeker M."/>
        </authorList>
    </citation>
    <scope>NUCLEOTIDE SEQUENCE [LARGE SCALE GENOMIC DNA]</scope>
    <source>
        <strain evidence="2 3">DSM 16791</strain>
    </source>
</reference>